<organism evidence="1 2">
    <name type="scientific">Zopfia rhizophila CBS 207.26</name>
    <dbReference type="NCBI Taxonomy" id="1314779"/>
    <lineage>
        <taxon>Eukaryota</taxon>
        <taxon>Fungi</taxon>
        <taxon>Dikarya</taxon>
        <taxon>Ascomycota</taxon>
        <taxon>Pezizomycotina</taxon>
        <taxon>Dothideomycetes</taxon>
        <taxon>Dothideomycetes incertae sedis</taxon>
        <taxon>Zopfiaceae</taxon>
        <taxon>Zopfia</taxon>
    </lineage>
</organism>
<reference evidence="1" key="1">
    <citation type="journal article" date="2020" name="Stud. Mycol.">
        <title>101 Dothideomycetes genomes: a test case for predicting lifestyles and emergence of pathogens.</title>
        <authorList>
            <person name="Haridas S."/>
            <person name="Albert R."/>
            <person name="Binder M."/>
            <person name="Bloem J."/>
            <person name="Labutti K."/>
            <person name="Salamov A."/>
            <person name="Andreopoulos B."/>
            <person name="Baker S."/>
            <person name="Barry K."/>
            <person name="Bills G."/>
            <person name="Bluhm B."/>
            <person name="Cannon C."/>
            <person name="Castanera R."/>
            <person name="Culley D."/>
            <person name="Daum C."/>
            <person name="Ezra D."/>
            <person name="Gonzalez J."/>
            <person name="Henrissat B."/>
            <person name="Kuo A."/>
            <person name="Liang C."/>
            <person name="Lipzen A."/>
            <person name="Lutzoni F."/>
            <person name="Magnuson J."/>
            <person name="Mondo S."/>
            <person name="Nolan M."/>
            <person name="Ohm R."/>
            <person name="Pangilinan J."/>
            <person name="Park H.-J."/>
            <person name="Ramirez L."/>
            <person name="Alfaro M."/>
            <person name="Sun H."/>
            <person name="Tritt A."/>
            <person name="Yoshinaga Y."/>
            <person name="Zwiers L.-H."/>
            <person name="Turgeon B."/>
            <person name="Goodwin S."/>
            <person name="Spatafora J."/>
            <person name="Crous P."/>
            <person name="Grigoriev I."/>
        </authorList>
    </citation>
    <scope>NUCLEOTIDE SEQUENCE</scope>
    <source>
        <strain evidence="1">CBS 207.26</strain>
    </source>
</reference>
<evidence type="ECO:0000313" key="2">
    <source>
        <dbReference type="Proteomes" id="UP000800200"/>
    </source>
</evidence>
<dbReference type="Proteomes" id="UP000800200">
    <property type="component" value="Unassembled WGS sequence"/>
</dbReference>
<dbReference type="EMBL" id="ML994634">
    <property type="protein sequence ID" value="KAF2185294.1"/>
    <property type="molecule type" value="Genomic_DNA"/>
</dbReference>
<gene>
    <name evidence="1" type="ORF">K469DRAFT_165892</name>
</gene>
<name>A0A6A6E0F4_9PEZI</name>
<sequence>MAQCTVKCVHICTLTASFCIVRLGNVQRRWQPAQPMRSFDPTISALYVHARTLCCAKYSIVINNSVMGICKAHSFLAFWLPISNSLHSGTTPKNQANPKHLKCPIHLH</sequence>
<dbReference type="AlphaFoldDB" id="A0A6A6E0F4"/>
<keyword evidence="2" id="KW-1185">Reference proteome</keyword>
<evidence type="ECO:0000313" key="1">
    <source>
        <dbReference type="EMBL" id="KAF2185294.1"/>
    </source>
</evidence>
<accession>A0A6A6E0F4</accession>
<proteinExistence type="predicted"/>
<protein>
    <submittedName>
        <fullName evidence="1">Uncharacterized protein</fullName>
    </submittedName>
</protein>